<accession>A0ABV4WTV6</accession>
<name>A0ABV4WTV6_9CYAN</name>
<dbReference type="RefSeq" id="WP_413280850.1">
    <property type="nucleotide sequence ID" value="NZ_JBHFNT010000255.1"/>
</dbReference>
<evidence type="ECO:0000313" key="2">
    <source>
        <dbReference type="Proteomes" id="UP001576780"/>
    </source>
</evidence>
<gene>
    <name evidence="1" type="ORF">ACE1CA_28960</name>
</gene>
<protein>
    <submittedName>
        <fullName evidence="1">DUF4058 family protein</fullName>
    </submittedName>
</protein>
<comment type="caution">
    <text evidence="1">The sequence shown here is derived from an EMBL/GenBank/DDBJ whole genome shotgun (WGS) entry which is preliminary data.</text>
</comment>
<dbReference type="EMBL" id="JBHFNT010000255">
    <property type="protein sequence ID" value="MFB2838539.1"/>
    <property type="molecule type" value="Genomic_DNA"/>
</dbReference>
<proteinExistence type="predicted"/>
<reference evidence="1 2" key="1">
    <citation type="submission" date="2024-09" db="EMBL/GenBank/DDBJ databases">
        <title>Floridaenema gen nov. (Aerosakkonemataceae, Aerosakkonematales ord. nov., Cyanobacteria) from benthic tropical and subtropical fresh waters, with the description of four new species.</title>
        <authorList>
            <person name="Moretto J.A."/>
            <person name="Berthold D.E."/>
            <person name="Lefler F.W."/>
            <person name="Huang I.-S."/>
            <person name="Laughinghouse H. IV."/>
        </authorList>
    </citation>
    <scope>NUCLEOTIDE SEQUENCE [LARGE SCALE GENOMIC DNA]</scope>
    <source>
        <strain evidence="1 2">BLCC-F167</strain>
    </source>
</reference>
<dbReference type="Proteomes" id="UP001576780">
    <property type="component" value="Unassembled WGS sequence"/>
</dbReference>
<dbReference type="Pfam" id="PF13267">
    <property type="entry name" value="DUF4058"/>
    <property type="match status" value="1"/>
</dbReference>
<sequence length="261" mass="29492">MPSPFPGMNPYLENPEILPEVHNRLIVAISDSLVPQLLPKYRVAIEKRVYQMNSDNSLLVGIPNVTVQKITNQLNSPTSNVAVAAPPVTPLKVRMPMLMEFREAYLEVREIATQKVITVIELLSPKNKRPGEGREAYLNKRQKILSSSTHLVEIDLLRTGEAMPVFGNDFTANYRILVSRGNCRPEADLYLFNLPNPIPTFPLPLQIGDTEPVVDLKNLLDGVYDRAAYNYIIDYTKQPYPPLSETETTCLETYLTENTHQ</sequence>
<keyword evidence="2" id="KW-1185">Reference proteome</keyword>
<organism evidence="1 2">
    <name type="scientific">Floridaenema evergladense BLCC-F167</name>
    <dbReference type="NCBI Taxonomy" id="3153639"/>
    <lineage>
        <taxon>Bacteria</taxon>
        <taxon>Bacillati</taxon>
        <taxon>Cyanobacteriota</taxon>
        <taxon>Cyanophyceae</taxon>
        <taxon>Oscillatoriophycideae</taxon>
        <taxon>Aerosakkonematales</taxon>
        <taxon>Aerosakkonemataceae</taxon>
        <taxon>Floridanema</taxon>
        <taxon>Floridanema evergladense</taxon>
    </lineage>
</organism>
<evidence type="ECO:0000313" key="1">
    <source>
        <dbReference type="EMBL" id="MFB2838539.1"/>
    </source>
</evidence>
<dbReference type="InterPro" id="IPR025132">
    <property type="entry name" value="DUF4058"/>
</dbReference>